<feature type="domain" description="Activator of Hsp90 ATPase homologue 1/2-like C-terminal" evidence="2">
    <location>
        <begin position="13"/>
        <end position="139"/>
    </location>
</feature>
<gene>
    <name evidence="3" type="ORF">GM920_22095</name>
</gene>
<dbReference type="InterPro" id="IPR023393">
    <property type="entry name" value="START-like_dom_sf"/>
</dbReference>
<reference evidence="3 4" key="1">
    <citation type="submission" date="2019-11" db="EMBL/GenBank/DDBJ databases">
        <title>Description of Pedobacter sp. LMG 31462T.</title>
        <authorList>
            <person name="Carlier A."/>
            <person name="Qi S."/>
            <person name="Vandamme P."/>
        </authorList>
    </citation>
    <scope>NUCLEOTIDE SEQUENCE [LARGE SCALE GENOMIC DNA]</scope>
    <source>
        <strain evidence="3 4">LMG 31462</strain>
    </source>
</reference>
<sequence length="149" mass="17425">MKTAALELEYLLDATVSKVWEALTKNALMEKWYFNLAEFKPEIGFEFQFYGSKDDTRYLHLCKVTEVIPEKKLSYTWKYDQFPGETTVSFMLFDIEGKTRLKLSHSGIESFGTENPDLSRASFEQGWTYILGTSLKNFIENRHEITHNL</sequence>
<comment type="caution">
    <text evidence="3">The sequence shown here is derived from an EMBL/GenBank/DDBJ whole genome shotgun (WGS) entry which is preliminary data.</text>
</comment>
<evidence type="ECO:0000256" key="1">
    <source>
        <dbReference type="ARBA" id="ARBA00006817"/>
    </source>
</evidence>
<comment type="similarity">
    <text evidence="1">Belongs to the AHA1 family.</text>
</comment>
<dbReference type="CDD" id="cd07814">
    <property type="entry name" value="SRPBCC_CalC_Aha1-like"/>
    <property type="match status" value="1"/>
</dbReference>
<dbReference type="Gene3D" id="3.30.530.20">
    <property type="match status" value="1"/>
</dbReference>
<dbReference type="SUPFAM" id="SSF55961">
    <property type="entry name" value="Bet v1-like"/>
    <property type="match status" value="1"/>
</dbReference>
<accession>A0ABR6F253</accession>
<evidence type="ECO:0000313" key="3">
    <source>
        <dbReference type="EMBL" id="MBB2151608.1"/>
    </source>
</evidence>
<dbReference type="Pfam" id="PF08327">
    <property type="entry name" value="AHSA1"/>
    <property type="match status" value="1"/>
</dbReference>
<dbReference type="Proteomes" id="UP000636110">
    <property type="component" value="Unassembled WGS sequence"/>
</dbReference>
<dbReference type="InterPro" id="IPR013538">
    <property type="entry name" value="ASHA1/2-like_C"/>
</dbReference>
<name>A0ABR6F253_9SPHI</name>
<dbReference type="EMBL" id="WNXC01000010">
    <property type="protein sequence ID" value="MBB2151608.1"/>
    <property type="molecule type" value="Genomic_DNA"/>
</dbReference>
<proteinExistence type="inferred from homology"/>
<evidence type="ECO:0000259" key="2">
    <source>
        <dbReference type="Pfam" id="PF08327"/>
    </source>
</evidence>
<dbReference type="RefSeq" id="WP_182961568.1">
    <property type="nucleotide sequence ID" value="NZ_WNXC01000010.1"/>
</dbReference>
<organism evidence="3 4">
    <name type="scientific">Pedobacter gandavensis</name>
    <dbReference type="NCBI Taxonomy" id="2679963"/>
    <lineage>
        <taxon>Bacteria</taxon>
        <taxon>Pseudomonadati</taxon>
        <taxon>Bacteroidota</taxon>
        <taxon>Sphingobacteriia</taxon>
        <taxon>Sphingobacteriales</taxon>
        <taxon>Sphingobacteriaceae</taxon>
        <taxon>Pedobacter</taxon>
    </lineage>
</organism>
<keyword evidence="4" id="KW-1185">Reference proteome</keyword>
<protein>
    <submittedName>
        <fullName evidence="3">SRPBCC domain-containing protein</fullName>
    </submittedName>
</protein>
<evidence type="ECO:0000313" key="4">
    <source>
        <dbReference type="Proteomes" id="UP000636110"/>
    </source>
</evidence>